<sequence length="102" mass="11628">MCTTLELHCGSLLLKRFLGYSQFNAGYVQVIGAVGFMNQRLEIPKHVDPQWASIIESCWHSDLHCQPTFQELLEKLRDLQRQYAIQFQASRATAGDSTPKES</sequence>
<reference evidence="2" key="1">
    <citation type="submission" date="2016-04" db="EMBL/GenBank/DDBJ databases">
        <title>Cephalotus genome sequencing.</title>
        <authorList>
            <person name="Fukushima K."/>
            <person name="Hasebe M."/>
            <person name="Fang X."/>
        </authorList>
    </citation>
    <scope>NUCLEOTIDE SEQUENCE [LARGE SCALE GENOMIC DNA]</scope>
    <source>
        <strain evidence="2">cv. St1</strain>
    </source>
</reference>
<dbReference type="OrthoDB" id="1102168at2759"/>
<dbReference type="InterPro" id="IPR011009">
    <property type="entry name" value="Kinase-like_dom_sf"/>
</dbReference>
<keyword evidence="2" id="KW-1185">Reference proteome</keyword>
<dbReference type="SUPFAM" id="SSF56112">
    <property type="entry name" value="Protein kinase-like (PK-like)"/>
    <property type="match status" value="1"/>
</dbReference>
<dbReference type="Proteomes" id="UP000187406">
    <property type="component" value="Unassembled WGS sequence"/>
</dbReference>
<proteinExistence type="predicted"/>
<gene>
    <name evidence="1" type="ORF">CFOL_v3_08111</name>
</gene>
<protein>
    <submittedName>
        <fullName evidence="1">Pkinase_Tyr domain-containing protein</fullName>
    </submittedName>
</protein>
<name>A0A1Q3B9X7_CEPFO</name>
<organism evidence="1 2">
    <name type="scientific">Cephalotus follicularis</name>
    <name type="common">Albany pitcher plant</name>
    <dbReference type="NCBI Taxonomy" id="3775"/>
    <lineage>
        <taxon>Eukaryota</taxon>
        <taxon>Viridiplantae</taxon>
        <taxon>Streptophyta</taxon>
        <taxon>Embryophyta</taxon>
        <taxon>Tracheophyta</taxon>
        <taxon>Spermatophyta</taxon>
        <taxon>Magnoliopsida</taxon>
        <taxon>eudicotyledons</taxon>
        <taxon>Gunneridae</taxon>
        <taxon>Pentapetalae</taxon>
        <taxon>rosids</taxon>
        <taxon>fabids</taxon>
        <taxon>Oxalidales</taxon>
        <taxon>Cephalotaceae</taxon>
        <taxon>Cephalotus</taxon>
    </lineage>
</organism>
<dbReference type="AlphaFoldDB" id="A0A1Q3B9X7"/>
<evidence type="ECO:0000313" key="2">
    <source>
        <dbReference type="Proteomes" id="UP000187406"/>
    </source>
</evidence>
<dbReference type="STRING" id="3775.A0A1Q3B9X7"/>
<keyword evidence="1" id="KW-0418">Kinase</keyword>
<dbReference type="Gene3D" id="1.10.510.10">
    <property type="entry name" value="Transferase(Phosphotransferase) domain 1"/>
    <property type="match status" value="1"/>
</dbReference>
<dbReference type="EMBL" id="BDDD01000358">
    <property type="protein sequence ID" value="GAV64593.1"/>
    <property type="molecule type" value="Genomic_DNA"/>
</dbReference>
<evidence type="ECO:0000313" key="1">
    <source>
        <dbReference type="EMBL" id="GAV64593.1"/>
    </source>
</evidence>
<dbReference type="GO" id="GO:0016301">
    <property type="term" value="F:kinase activity"/>
    <property type="evidence" value="ECO:0007669"/>
    <property type="project" value="UniProtKB-KW"/>
</dbReference>
<comment type="caution">
    <text evidence="1">The sequence shown here is derived from an EMBL/GenBank/DDBJ whole genome shotgun (WGS) entry which is preliminary data.</text>
</comment>
<keyword evidence="1" id="KW-0808">Transferase</keyword>
<accession>A0A1Q3B9X7</accession>
<dbReference type="InParanoid" id="A0A1Q3B9X7"/>